<dbReference type="SUPFAM" id="SSF55811">
    <property type="entry name" value="Nudix"/>
    <property type="match status" value="1"/>
</dbReference>
<evidence type="ECO:0000256" key="1">
    <source>
        <dbReference type="ARBA" id="ARBA00022801"/>
    </source>
</evidence>
<feature type="domain" description="Nudix hydrolase" evidence="4">
    <location>
        <begin position="1"/>
        <end position="117"/>
    </location>
</feature>
<dbReference type="EMBL" id="KZ994419">
    <property type="protein sequence ID" value="RKO92980.1"/>
    <property type="molecule type" value="Genomic_DNA"/>
</dbReference>
<dbReference type="Pfam" id="PF00293">
    <property type="entry name" value="NUDIX"/>
    <property type="match status" value="1"/>
</dbReference>
<dbReference type="InterPro" id="IPR020084">
    <property type="entry name" value="NUDIX_hydrolase_CS"/>
</dbReference>
<feature type="region of interest" description="Disordered" evidence="3">
    <location>
        <begin position="32"/>
        <end position="57"/>
    </location>
</feature>
<dbReference type="AlphaFoldDB" id="A0A4P9WP32"/>
<dbReference type="InterPro" id="IPR020476">
    <property type="entry name" value="Nudix_hydrolase"/>
</dbReference>
<keyword evidence="6" id="KW-1185">Reference proteome</keyword>
<dbReference type="Proteomes" id="UP000269721">
    <property type="component" value="Unassembled WGS sequence"/>
</dbReference>
<dbReference type="PRINTS" id="PR00502">
    <property type="entry name" value="NUDIXFAMILY"/>
</dbReference>
<evidence type="ECO:0000313" key="5">
    <source>
        <dbReference type="EMBL" id="RKO92980.1"/>
    </source>
</evidence>
<dbReference type="InterPro" id="IPR015797">
    <property type="entry name" value="NUDIX_hydrolase-like_dom_sf"/>
</dbReference>
<feature type="compositionally biased region" description="Basic and acidic residues" evidence="3">
    <location>
        <begin position="42"/>
        <end position="57"/>
    </location>
</feature>
<evidence type="ECO:0000256" key="3">
    <source>
        <dbReference type="SAM" id="MobiDB-lite"/>
    </source>
</evidence>
<dbReference type="PROSITE" id="PS51462">
    <property type="entry name" value="NUDIX"/>
    <property type="match status" value="1"/>
</dbReference>
<dbReference type="PANTHER" id="PTHR12992">
    <property type="entry name" value="NUDIX HYDROLASE"/>
    <property type="match status" value="1"/>
</dbReference>
<feature type="non-terminal residue" evidence="5">
    <location>
        <position position="1"/>
    </location>
</feature>
<protein>
    <submittedName>
        <fullName evidence="5">NUDIX hydrolase domain-like protein</fullName>
    </submittedName>
</protein>
<proteinExistence type="inferred from homology"/>
<dbReference type="InterPro" id="IPR000086">
    <property type="entry name" value="NUDIX_hydrolase_dom"/>
</dbReference>
<evidence type="ECO:0000256" key="2">
    <source>
        <dbReference type="RuleBase" id="RU003476"/>
    </source>
</evidence>
<organism evidence="5 6">
    <name type="scientific">Blyttiomyces helicus</name>
    <dbReference type="NCBI Taxonomy" id="388810"/>
    <lineage>
        <taxon>Eukaryota</taxon>
        <taxon>Fungi</taxon>
        <taxon>Fungi incertae sedis</taxon>
        <taxon>Chytridiomycota</taxon>
        <taxon>Chytridiomycota incertae sedis</taxon>
        <taxon>Chytridiomycetes</taxon>
        <taxon>Chytridiomycetes incertae sedis</taxon>
        <taxon>Blyttiomyces</taxon>
    </lineage>
</organism>
<name>A0A4P9WP32_9FUNG</name>
<reference evidence="6" key="1">
    <citation type="journal article" date="2018" name="Nat. Microbiol.">
        <title>Leveraging single-cell genomics to expand the fungal tree of life.</title>
        <authorList>
            <person name="Ahrendt S.R."/>
            <person name="Quandt C.A."/>
            <person name="Ciobanu D."/>
            <person name="Clum A."/>
            <person name="Salamov A."/>
            <person name="Andreopoulos B."/>
            <person name="Cheng J.F."/>
            <person name="Woyke T."/>
            <person name="Pelin A."/>
            <person name="Henrissat B."/>
            <person name="Reynolds N.K."/>
            <person name="Benny G.L."/>
            <person name="Smith M.E."/>
            <person name="James T.Y."/>
            <person name="Grigoriev I.V."/>
        </authorList>
    </citation>
    <scope>NUCLEOTIDE SEQUENCE [LARGE SCALE GENOMIC DNA]</scope>
</reference>
<keyword evidence="1 2" id="KW-0378">Hydrolase</keyword>
<evidence type="ECO:0000313" key="6">
    <source>
        <dbReference type="Proteomes" id="UP000269721"/>
    </source>
</evidence>
<feature type="non-terminal residue" evidence="5">
    <location>
        <position position="117"/>
    </location>
</feature>
<evidence type="ECO:0000259" key="4">
    <source>
        <dbReference type="PROSITE" id="PS51462"/>
    </source>
</evidence>
<comment type="similarity">
    <text evidence="2">Belongs to the Nudix hydrolase family.</text>
</comment>
<sequence>KSPEDFLDVDWVKNGEAELLFARRAIQPGDRWSGHMAFPGGKVERGESDREGAEREMREEVGIDLRSDEFMHLGALDEREILPPAGGHRIMTLAPFVYLQTTPISPPMTLSADEIAS</sequence>
<dbReference type="Gene3D" id="3.90.79.10">
    <property type="entry name" value="Nucleoside Triphosphate Pyrophosphohydrolase"/>
    <property type="match status" value="1"/>
</dbReference>
<accession>A0A4P9WP32</accession>
<dbReference type="PROSITE" id="PS00893">
    <property type="entry name" value="NUDIX_BOX"/>
    <property type="match status" value="1"/>
</dbReference>
<dbReference type="PANTHER" id="PTHR12992:SF44">
    <property type="entry name" value="NUDIX HYDROLASE DOMAIN-CONTAINING PROTEIN"/>
    <property type="match status" value="1"/>
</dbReference>
<gene>
    <name evidence="5" type="ORF">BDK51DRAFT_13159</name>
</gene>
<dbReference type="GO" id="GO:0010945">
    <property type="term" value="F:coenzyme A diphosphatase activity"/>
    <property type="evidence" value="ECO:0007669"/>
    <property type="project" value="InterPro"/>
</dbReference>
<dbReference type="OrthoDB" id="77989at2759"/>
<dbReference type="InterPro" id="IPR045121">
    <property type="entry name" value="CoAse"/>
</dbReference>